<accession>A0A222YYS3</accession>
<dbReference type="InterPro" id="IPR048388">
    <property type="entry name" value="Gp37_trimer"/>
</dbReference>
<organism evidence="2 3">
    <name type="scientific">Salmonella phage ST11</name>
    <dbReference type="NCBI Taxonomy" id="2023990"/>
    <lineage>
        <taxon>Viruses</taxon>
        <taxon>Duplodnaviria</taxon>
        <taxon>Heunggongvirae</taxon>
        <taxon>Uroviricota</taxon>
        <taxon>Caudoviricetes</taxon>
        <taxon>Andersonviridae</taxon>
        <taxon>Ounavirinae</taxon>
        <taxon>Felixounavirus</taxon>
        <taxon>Felixounavirus ST11</taxon>
    </lineage>
</organism>
<dbReference type="Pfam" id="PF20744">
    <property type="entry name" value="gp37_trimer"/>
    <property type="match status" value="1"/>
</dbReference>
<protein>
    <submittedName>
        <fullName evidence="2">Tail fibers protein</fullName>
    </submittedName>
</protein>
<feature type="domain" description="Tail fibre protein gp37 trimerization region" evidence="1">
    <location>
        <begin position="2"/>
        <end position="55"/>
    </location>
</feature>
<proteinExistence type="predicted"/>
<dbReference type="EMBL" id="MF370225">
    <property type="protein sequence ID" value="ASR76733.1"/>
    <property type="molecule type" value="Genomic_DNA"/>
</dbReference>
<evidence type="ECO:0000313" key="2">
    <source>
        <dbReference type="EMBL" id="ASR76733.1"/>
    </source>
</evidence>
<evidence type="ECO:0000259" key="1">
    <source>
        <dbReference type="Pfam" id="PF20744"/>
    </source>
</evidence>
<dbReference type="Gene3D" id="6.20.80.10">
    <property type="match status" value="1"/>
</dbReference>
<evidence type="ECO:0000313" key="3">
    <source>
        <dbReference type="Proteomes" id="UP000224677"/>
    </source>
</evidence>
<sequence>MYIRGKDAANVSRWWLGVGDPNSTDVALNNSFSGTQLILGNSSASINKTLTLAADSTFRFL</sequence>
<reference evidence="2 3" key="1">
    <citation type="submission" date="2017-06" db="EMBL/GenBank/DDBJ databases">
        <title>Antibacterial composition, strain of bacteriophage Escherichia coli, used for obtaining thereof patent ru2518303.</title>
        <authorList>
            <person name="Dyatlov I.A."/>
            <person name="Aleshkin V.A."/>
            <person name="Aleshkin A.V."/>
            <person name="Afanas'Ev S.S."/>
            <person name="Svetoch E.A."/>
            <person name="Volozhantsev N.V."/>
            <person name="Vasyliev D.A."/>
            <person name="Zolotukhin S.N."/>
            <person name="Amerkhanova A.M."/>
            <person name="Kiseleva I.A."/>
            <person name="Verevkin V.V."/>
            <person name="Krasilnikova V.M."/>
            <person name="Myakinina V.P."/>
            <person name="Bannov V.A."/>
            <person name="Rubalskiy M.O."/>
        </authorList>
    </citation>
    <scope>NUCLEOTIDE SEQUENCE [LARGE SCALE GENOMIC DNA]</scope>
</reference>
<keyword evidence="3" id="KW-1185">Reference proteome</keyword>
<dbReference type="Proteomes" id="UP000224677">
    <property type="component" value="Segment"/>
</dbReference>
<name>A0A222YYS3_9CAUD</name>